<organism evidence="2 3">
    <name type="scientific">Cordyceps militaris</name>
    <name type="common">Caterpillar fungus</name>
    <name type="synonym">Clavaria militaris</name>
    <dbReference type="NCBI Taxonomy" id="73501"/>
    <lineage>
        <taxon>Eukaryota</taxon>
        <taxon>Fungi</taxon>
        <taxon>Dikarya</taxon>
        <taxon>Ascomycota</taxon>
        <taxon>Pezizomycotina</taxon>
        <taxon>Sordariomycetes</taxon>
        <taxon>Hypocreomycetidae</taxon>
        <taxon>Hypocreales</taxon>
        <taxon>Cordycipitaceae</taxon>
        <taxon>Cordyceps</taxon>
    </lineage>
</organism>
<dbReference type="GO" id="GO:0016740">
    <property type="term" value="F:transferase activity"/>
    <property type="evidence" value="ECO:0007669"/>
    <property type="project" value="UniProtKB-KW"/>
</dbReference>
<dbReference type="InterPro" id="IPR023631">
    <property type="entry name" value="Amidase_dom"/>
</dbReference>
<dbReference type="Pfam" id="PF01425">
    <property type="entry name" value="Amidase"/>
    <property type="match status" value="2"/>
</dbReference>
<accession>A0A2H4SPF1</accession>
<feature type="domain" description="Amidase" evidence="1">
    <location>
        <begin position="28"/>
        <end position="116"/>
    </location>
</feature>
<dbReference type="PANTHER" id="PTHR42678">
    <property type="entry name" value="AMIDASE"/>
    <property type="match status" value="1"/>
</dbReference>
<dbReference type="Proteomes" id="UP000323067">
    <property type="component" value="Chromosome v"/>
</dbReference>
<sequence length="535" mass="57816">MAPFNVLAATVTDIEELLNDGTLTSEVVVTEYLKQIDRCNGYLHAVLAVAPKQLLIERARFLDQERAAGRVLGPLHGIPLLIKDNIATHPDLGMDTTAGTLALVGARVPESAPCVAQKVASSWGYYPCQGKLECKSAPCRPVCLLMTNARKELSNFRGLHMPTGWSAVGGLTQSPYVIGGKRWDDGFGGHSAVGGSSSGSCAGVAAGFAPAALGTDTNGSILMPATRHDVYAMKPTLGLISQDGICPISFDFDSAGPIARSARDIAILMDVLVDRTQTTNISNGTYMSHLTETFDGIRIGVLEPKEWHMPTVAVTPNTEVDEQQDADVAAAYERLKSLGAIVKPVKVASLDELVVDGMSQIQRVMDSRFRHAIESYLSKLEGSKVQTLDELMQFMRDNAKQEMPPESPNMTRLEMAAAFNITADEYQDALADMRDFGRRRAVDKCLQDYDVDIILGPGDSRINELYATAGYPMAVVPLSYASFNGRPLGLCALSTANQEGLLIQFMSAWQSHFNTERQLPTWIGGDPNGVAKSEL</sequence>
<name>A0A2H4SPF1_CORMI</name>
<dbReference type="PANTHER" id="PTHR42678:SF34">
    <property type="entry name" value="OS04G0183300 PROTEIN"/>
    <property type="match status" value="1"/>
</dbReference>
<feature type="domain" description="Amidase" evidence="1">
    <location>
        <begin position="192"/>
        <end position="457"/>
    </location>
</feature>
<dbReference type="InterPro" id="IPR036928">
    <property type="entry name" value="AS_sf"/>
</dbReference>
<evidence type="ECO:0000259" key="1">
    <source>
        <dbReference type="Pfam" id="PF01425"/>
    </source>
</evidence>
<dbReference type="VEuPathDB" id="FungiDB:CCM_09359"/>
<gene>
    <name evidence="2" type="ORF">A9K55_005361</name>
</gene>
<keyword evidence="2" id="KW-0808">Transferase</keyword>
<dbReference type="Gene3D" id="3.90.1300.10">
    <property type="entry name" value="Amidase signature (AS) domain"/>
    <property type="match status" value="1"/>
</dbReference>
<evidence type="ECO:0000313" key="3">
    <source>
        <dbReference type="Proteomes" id="UP000323067"/>
    </source>
</evidence>
<dbReference type="VEuPathDB" id="FungiDB:A9K55_005361"/>
<evidence type="ECO:0000313" key="2">
    <source>
        <dbReference type="EMBL" id="ATY64985.1"/>
    </source>
</evidence>
<reference evidence="2 3" key="1">
    <citation type="journal article" date="2017" name="BMC Genomics">
        <title>Chromosome level assembly and secondary metabolite potential of the parasitic fungus Cordyceps militaris.</title>
        <authorList>
            <person name="Kramer G.J."/>
            <person name="Nodwell J.R."/>
        </authorList>
    </citation>
    <scope>NUCLEOTIDE SEQUENCE [LARGE SCALE GENOMIC DNA]</scope>
    <source>
        <strain evidence="2 3">ATCC 34164</strain>
    </source>
</reference>
<proteinExistence type="predicted"/>
<dbReference type="SUPFAM" id="SSF75304">
    <property type="entry name" value="Amidase signature (AS) enzymes"/>
    <property type="match status" value="1"/>
</dbReference>
<dbReference type="EMBL" id="CP023325">
    <property type="protein sequence ID" value="ATY64985.1"/>
    <property type="molecule type" value="Genomic_DNA"/>
</dbReference>
<dbReference type="OrthoDB" id="4866447at2759"/>
<dbReference type="AlphaFoldDB" id="A0A2H4SPF1"/>
<protein>
    <submittedName>
        <fullName evidence="2">Glutamyl-tRNA(Gln) amidotransferase subunit</fullName>
    </submittedName>
</protein>